<dbReference type="InterPro" id="IPR039420">
    <property type="entry name" value="WalR-like"/>
</dbReference>
<name>A0ABR8S5V0_9MICO</name>
<feature type="region of interest" description="Disordered" evidence="7">
    <location>
        <begin position="129"/>
        <end position="151"/>
    </location>
</feature>
<feature type="DNA-binding region" description="OmpR/PhoB-type" evidence="6">
    <location>
        <begin position="149"/>
        <end position="255"/>
    </location>
</feature>
<evidence type="ECO:0000313" key="10">
    <source>
        <dbReference type="EMBL" id="MBD7958837.1"/>
    </source>
</evidence>
<dbReference type="Pfam" id="PF00486">
    <property type="entry name" value="Trans_reg_C"/>
    <property type="match status" value="1"/>
</dbReference>
<feature type="modified residue" description="4-aspartylphosphate" evidence="5">
    <location>
        <position position="57"/>
    </location>
</feature>
<evidence type="ECO:0000256" key="5">
    <source>
        <dbReference type="PROSITE-ProRule" id="PRU00169"/>
    </source>
</evidence>
<dbReference type="Gene3D" id="1.10.10.10">
    <property type="entry name" value="Winged helix-like DNA-binding domain superfamily/Winged helix DNA-binding domain"/>
    <property type="match status" value="1"/>
</dbReference>
<proteinExistence type="predicted"/>
<gene>
    <name evidence="10" type="ORF">H9651_14445</name>
</gene>
<dbReference type="InterPro" id="IPR001789">
    <property type="entry name" value="Sig_transdc_resp-reg_receiver"/>
</dbReference>
<evidence type="ECO:0000256" key="1">
    <source>
        <dbReference type="ARBA" id="ARBA00022553"/>
    </source>
</evidence>
<organism evidence="10 11">
    <name type="scientific">Microbacterium pullorum</name>
    <dbReference type="NCBI Taxonomy" id="2762236"/>
    <lineage>
        <taxon>Bacteria</taxon>
        <taxon>Bacillati</taxon>
        <taxon>Actinomycetota</taxon>
        <taxon>Actinomycetes</taxon>
        <taxon>Micrococcales</taxon>
        <taxon>Microbacteriaceae</taxon>
        <taxon>Microbacterium</taxon>
    </lineage>
</organism>
<dbReference type="CDD" id="cd17574">
    <property type="entry name" value="REC_OmpR"/>
    <property type="match status" value="1"/>
</dbReference>
<dbReference type="Gene3D" id="3.40.50.2300">
    <property type="match status" value="1"/>
</dbReference>
<sequence length="267" mass="28813">MAHIDSPRAVVIDDDDDVRGLLAEVLTSAGFAVTAVDNGTDGVAAVLAYRPVVTTVDVNMPGIDGFEVTRRIRATGNDTYVVVITALTDEADAVLSFGVGADDVVVKPFRVRELRARFLALLRRPRATDGDGTGTRHGERTASLDRPGAPPERFDGLLLDRDTRTVSVDAAEVTLTRTEFDLLATLLESGRRVRSKADLVLTLHDETYLDPAKVSDADERAIEAHMTNLRRKLGDSPAQPRFIETVRGAGYRSVAAHADAVPEDAEP</sequence>
<dbReference type="SUPFAM" id="SSF46894">
    <property type="entry name" value="C-terminal effector domain of the bipartite response regulators"/>
    <property type="match status" value="1"/>
</dbReference>
<keyword evidence="1 5" id="KW-0597">Phosphoprotein</keyword>
<dbReference type="PROSITE" id="PS50110">
    <property type="entry name" value="RESPONSE_REGULATORY"/>
    <property type="match status" value="1"/>
</dbReference>
<evidence type="ECO:0000256" key="6">
    <source>
        <dbReference type="PROSITE-ProRule" id="PRU01091"/>
    </source>
</evidence>
<evidence type="ECO:0000313" key="11">
    <source>
        <dbReference type="Proteomes" id="UP000648352"/>
    </source>
</evidence>
<dbReference type="SUPFAM" id="SSF52172">
    <property type="entry name" value="CheY-like"/>
    <property type="match status" value="1"/>
</dbReference>
<dbReference type="InterPro" id="IPR001867">
    <property type="entry name" value="OmpR/PhoB-type_DNA-bd"/>
</dbReference>
<dbReference type="CDD" id="cd00383">
    <property type="entry name" value="trans_reg_C"/>
    <property type="match status" value="1"/>
</dbReference>
<dbReference type="Proteomes" id="UP000648352">
    <property type="component" value="Unassembled WGS sequence"/>
</dbReference>
<dbReference type="InterPro" id="IPR011006">
    <property type="entry name" value="CheY-like_superfamily"/>
</dbReference>
<dbReference type="RefSeq" id="WP_191720029.1">
    <property type="nucleotide sequence ID" value="NZ_JACSQP010000014.1"/>
</dbReference>
<dbReference type="SMART" id="SM00862">
    <property type="entry name" value="Trans_reg_C"/>
    <property type="match status" value="1"/>
</dbReference>
<protein>
    <submittedName>
        <fullName evidence="10">Response regulator transcription factor</fullName>
    </submittedName>
</protein>
<dbReference type="Pfam" id="PF00072">
    <property type="entry name" value="Response_reg"/>
    <property type="match status" value="1"/>
</dbReference>
<dbReference type="EMBL" id="JACSQP010000014">
    <property type="protein sequence ID" value="MBD7958837.1"/>
    <property type="molecule type" value="Genomic_DNA"/>
</dbReference>
<dbReference type="SMART" id="SM00448">
    <property type="entry name" value="REC"/>
    <property type="match status" value="1"/>
</dbReference>
<keyword evidence="3 6" id="KW-0238">DNA-binding</keyword>
<dbReference type="PANTHER" id="PTHR48111">
    <property type="entry name" value="REGULATOR OF RPOS"/>
    <property type="match status" value="1"/>
</dbReference>
<evidence type="ECO:0000256" key="7">
    <source>
        <dbReference type="SAM" id="MobiDB-lite"/>
    </source>
</evidence>
<keyword evidence="11" id="KW-1185">Reference proteome</keyword>
<evidence type="ECO:0000256" key="3">
    <source>
        <dbReference type="ARBA" id="ARBA00023125"/>
    </source>
</evidence>
<keyword evidence="4" id="KW-0804">Transcription</keyword>
<keyword evidence="2" id="KW-0805">Transcription regulation</keyword>
<dbReference type="PANTHER" id="PTHR48111:SF4">
    <property type="entry name" value="DNA-BINDING DUAL TRANSCRIPTIONAL REGULATOR OMPR"/>
    <property type="match status" value="1"/>
</dbReference>
<dbReference type="InterPro" id="IPR016032">
    <property type="entry name" value="Sig_transdc_resp-reg_C-effctor"/>
</dbReference>
<reference evidence="10 11" key="1">
    <citation type="submission" date="2020-08" db="EMBL/GenBank/DDBJ databases">
        <title>A Genomic Blueprint of the Chicken Gut Microbiome.</title>
        <authorList>
            <person name="Gilroy R."/>
            <person name="Ravi A."/>
            <person name="Getino M."/>
            <person name="Pursley I."/>
            <person name="Horton D.L."/>
            <person name="Alikhan N.-F."/>
            <person name="Baker D."/>
            <person name="Gharbi K."/>
            <person name="Hall N."/>
            <person name="Watson M."/>
            <person name="Adriaenssens E.M."/>
            <person name="Foster-Nyarko E."/>
            <person name="Jarju S."/>
            <person name="Secka A."/>
            <person name="Antonio M."/>
            <person name="Oren A."/>
            <person name="Chaudhuri R."/>
            <person name="La Ragione R.M."/>
            <person name="Hildebrand F."/>
            <person name="Pallen M.J."/>
        </authorList>
    </citation>
    <scope>NUCLEOTIDE SEQUENCE [LARGE SCALE GENOMIC DNA]</scope>
    <source>
        <strain evidence="10 11">Sa4CUA7</strain>
    </source>
</reference>
<feature type="domain" description="OmpR/PhoB-type" evidence="9">
    <location>
        <begin position="149"/>
        <end position="255"/>
    </location>
</feature>
<evidence type="ECO:0000256" key="4">
    <source>
        <dbReference type="ARBA" id="ARBA00023163"/>
    </source>
</evidence>
<dbReference type="InterPro" id="IPR036388">
    <property type="entry name" value="WH-like_DNA-bd_sf"/>
</dbReference>
<dbReference type="PROSITE" id="PS51755">
    <property type="entry name" value="OMPR_PHOB"/>
    <property type="match status" value="1"/>
</dbReference>
<comment type="caution">
    <text evidence="10">The sequence shown here is derived from an EMBL/GenBank/DDBJ whole genome shotgun (WGS) entry which is preliminary data.</text>
</comment>
<evidence type="ECO:0000256" key="2">
    <source>
        <dbReference type="ARBA" id="ARBA00023015"/>
    </source>
</evidence>
<accession>A0ABR8S5V0</accession>
<feature type="domain" description="Response regulatory" evidence="8">
    <location>
        <begin position="8"/>
        <end position="122"/>
    </location>
</feature>
<evidence type="ECO:0000259" key="8">
    <source>
        <dbReference type="PROSITE" id="PS50110"/>
    </source>
</evidence>
<evidence type="ECO:0000259" key="9">
    <source>
        <dbReference type="PROSITE" id="PS51755"/>
    </source>
</evidence>
<feature type="compositionally biased region" description="Basic and acidic residues" evidence="7">
    <location>
        <begin position="129"/>
        <end position="143"/>
    </location>
</feature>